<reference evidence="1" key="1">
    <citation type="submission" date="2020-08" db="EMBL/GenBank/DDBJ databases">
        <title>Multicomponent nature underlies the extraordinary mechanical properties of spider dragline silk.</title>
        <authorList>
            <person name="Kono N."/>
            <person name="Nakamura H."/>
            <person name="Mori M."/>
            <person name="Yoshida Y."/>
            <person name="Ohtoshi R."/>
            <person name="Malay A.D."/>
            <person name="Moran D.A.P."/>
            <person name="Tomita M."/>
            <person name="Numata K."/>
            <person name="Arakawa K."/>
        </authorList>
    </citation>
    <scope>NUCLEOTIDE SEQUENCE</scope>
</reference>
<comment type="caution">
    <text evidence="1">The sequence shown here is derived from an EMBL/GenBank/DDBJ whole genome shotgun (WGS) entry which is preliminary data.</text>
</comment>
<proteinExistence type="predicted"/>
<dbReference type="AlphaFoldDB" id="A0A8X6SBN5"/>
<organism evidence="1 2">
    <name type="scientific">Trichonephila clavipes</name>
    <name type="common">Golden silk orbweaver</name>
    <name type="synonym">Nephila clavipes</name>
    <dbReference type="NCBI Taxonomy" id="2585209"/>
    <lineage>
        <taxon>Eukaryota</taxon>
        <taxon>Metazoa</taxon>
        <taxon>Ecdysozoa</taxon>
        <taxon>Arthropoda</taxon>
        <taxon>Chelicerata</taxon>
        <taxon>Arachnida</taxon>
        <taxon>Araneae</taxon>
        <taxon>Araneomorphae</taxon>
        <taxon>Entelegynae</taxon>
        <taxon>Araneoidea</taxon>
        <taxon>Nephilidae</taxon>
        <taxon>Trichonephila</taxon>
    </lineage>
</organism>
<evidence type="ECO:0000313" key="1">
    <source>
        <dbReference type="EMBL" id="GFY10181.1"/>
    </source>
</evidence>
<gene>
    <name evidence="1" type="ORF">TNCV_2628601</name>
</gene>
<name>A0A8X6SBN5_TRICX</name>
<evidence type="ECO:0000313" key="2">
    <source>
        <dbReference type="Proteomes" id="UP000887159"/>
    </source>
</evidence>
<dbReference type="EMBL" id="BMAU01021296">
    <property type="protein sequence ID" value="GFY10181.1"/>
    <property type="molecule type" value="Genomic_DNA"/>
</dbReference>
<accession>A0A8X6SBN5</accession>
<sequence length="79" mass="8931">MCSVAAVAKWSRYQARCRRALGSSLVPLKTRRIAERCTLNPSRAQTSSSRCGVVVRRVGCQLRCHSRPLTMVQNDEVRR</sequence>
<dbReference type="Proteomes" id="UP000887159">
    <property type="component" value="Unassembled WGS sequence"/>
</dbReference>
<keyword evidence="2" id="KW-1185">Reference proteome</keyword>
<protein>
    <submittedName>
        <fullName evidence="1">Uncharacterized protein</fullName>
    </submittedName>
</protein>